<dbReference type="InterPro" id="IPR000182">
    <property type="entry name" value="GNAT_dom"/>
</dbReference>
<accession>N0B2Q5</accession>
<dbReference type="PANTHER" id="PTHR43415:SF3">
    <property type="entry name" value="GNAT-FAMILY ACETYLTRANSFERASE"/>
    <property type="match status" value="1"/>
</dbReference>
<reference evidence="2 3" key="1">
    <citation type="journal article" date="2013" name="Genome Announc.">
        <title>Genome sequences for three denitrifying bacterial strains isolated from a uranium- and nitrate-contaminated subsurface environment.</title>
        <authorList>
            <person name="Venkatramanan R."/>
            <person name="Prakash O."/>
            <person name="Woyke T."/>
            <person name="Chain P."/>
            <person name="Goodwin L.A."/>
            <person name="Watson D."/>
            <person name="Brooks S."/>
            <person name="Kostka J.E."/>
            <person name="Green S.J."/>
        </authorList>
    </citation>
    <scope>NUCLEOTIDE SEQUENCE [LARGE SCALE GENOMIC DNA]</scope>
    <source>
        <strain evidence="2 3">1NES1</strain>
    </source>
</reference>
<sequence>MAAFAHGAGHREIKTMAKPVIPAELLSDAAVHLTPIGVDDLELMRTWRNRDEIRVWFNDGRLIEAQQQQAWYRAYLENPADLMFIVRRTADMKPVGTIALYRIDHDAKRAEVGRLIIAEGKGEGLGYAATSRACLIAFECLGIRTLELDVKRANVAARRIYAALGFKSLPDAGQEAIKMQLLPHHFVSAVRSEA</sequence>
<dbReference type="eggNOG" id="COG1670">
    <property type="taxonomic scope" value="Bacteria"/>
</dbReference>
<dbReference type="HOGENOM" id="CLU_013985_25_0_5"/>
<dbReference type="EMBL" id="CP005587">
    <property type="protein sequence ID" value="AGK57268.1"/>
    <property type="molecule type" value="Genomic_DNA"/>
</dbReference>
<dbReference type="Gene3D" id="3.40.630.30">
    <property type="match status" value="1"/>
</dbReference>
<dbReference type="KEGG" id="hdt:HYPDE_27943"/>
<dbReference type="PROSITE" id="PS51186">
    <property type="entry name" value="GNAT"/>
    <property type="match status" value="1"/>
</dbReference>
<keyword evidence="3" id="KW-1185">Reference proteome</keyword>
<dbReference type="PANTHER" id="PTHR43415">
    <property type="entry name" value="SPERMIDINE N(1)-ACETYLTRANSFERASE"/>
    <property type="match status" value="1"/>
</dbReference>
<dbReference type="STRING" id="670307.HYPDE_27943"/>
<dbReference type="Pfam" id="PF13302">
    <property type="entry name" value="Acetyltransf_3"/>
    <property type="match status" value="1"/>
</dbReference>
<keyword evidence="2" id="KW-0808">Transferase</keyword>
<dbReference type="AlphaFoldDB" id="N0B2Q5"/>
<evidence type="ECO:0000313" key="2">
    <source>
        <dbReference type="EMBL" id="AGK57268.1"/>
    </source>
</evidence>
<proteinExistence type="predicted"/>
<organism evidence="2 3">
    <name type="scientific">Hyphomicrobium denitrificans 1NES1</name>
    <dbReference type="NCBI Taxonomy" id="670307"/>
    <lineage>
        <taxon>Bacteria</taxon>
        <taxon>Pseudomonadati</taxon>
        <taxon>Pseudomonadota</taxon>
        <taxon>Alphaproteobacteria</taxon>
        <taxon>Hyphomicrobiales</taxon>
        <taxon>Hyphomicrobiaceae</taxon>
        <taxon>Hyphomicrobium</taxon>
    </lineage>
</organism>
<dbReference type="InterPro" id="IPR016181">
    <property type="entry name" value="Acyl_CoA_acyltransferase"/>
</dbReference>
<dbReference type="SUPFAM" id="SSF55729">
    <property type="entry name" value="Acyl-CoA N-acyltransferases (Nat)"/>
    <property type="match status" value="1"/>
</dbReference>
<protein>
    <submittedName>
        <fullName evidence="2">GCN5-like N-acetyltransferase</fullName>
    </submittedName>
</protein>
<name>N0B2Q5_9HYPH</name>
<dbReference type="Proteomes" id="UP000005952">
    <property type="component" value="Chromosome"/>
</dbReference>
<dbReference type="GO" id="GO:0016747">
    <property type="term" value="F:acyltransferase activity, transferring groups other than amino-acyl groups"/>
    <property type="evidence" value="ECO:0007669"/>
    <property type="project" value="InterPro"/>
</dbReference>
<feature type="domain" description="N-acetyltransferase" evidence="1">
    <location>
        <begin position="31"/>
        <end position="184"/>
    </location>
</feature>
<evidence type="ECO:0000259" key="1">
    <source>
        <dbReference type="PROSITE" id="PS51186"/>
    </source>
</evidence>
<gene>
    <name evidence="2" type="ORF">HYPDE_27943</name>
</gene>
<evidence type="ECO:0000313" key="3">
    <source>
        <dbReference type="Proteomes" id="UP000005952"/>
    </source>
</evidence>